<organism evidence="1 2">
    <name type="scientific">Clostridium neuense</name>
    <dbReference type="NCBI Taxonomy" id="1728934"/>
    <lineage>
        <taxon>Bacteria</taxon>
        <taxon>Bacillati</taxon>
        <taxon>Bacillota</taxon>
        <taxon>Clostridia</taxon>
        <taxon>Eubacteriales</taxon>
        <taxon>Clostridiaceae</taxon>
        <taxon>Clostridium</taxon>
    </lineage>
</organism>
<dbReference type="Proteomes" id="UP001623592">
    <property type="component" value="Unassembled WGS sequence"/>
</dbReference>
<dbReference type="RefSeq" id="WP_406787422.1">
    <property type="nucleotide sequence ID" value="NZ_JBJIAA010000007.1"/>
</dbReference>
<accession>A0ABW8TE17</accession>
<reference evidence="1 2" key="1">
    <citation type="submission" date="2024-11" db="EMBL/GenBank/DDBJ databases">
        <authorList>
            <person name="Heng Y.C."/>
            <person name="Lim A.C.H."/>
            <person name="Lee J.K.Y."/>
            <person name="Kittelmann S."/>
        </authorList>
    </citation>
    <scope>NUCLEOTIDE SEQUENCE [LARGE SCALE GENOMIC DNA]</scope>
    <source>
        <strain evidence="1 2">WILCCON 0114</strain>
    </source>
</reference>
<name>A0ABW8TE17_9CLOT</name>
<gene>
    <name evidence="1" type="ORF">ACJDT4_10035</name>
</gene>
<protein>
    <submittedName>
        <fullName evidence="1">Uncharacterized protein</fullName>
    </submittedName>
</protein>
<proteinExistence type="predicted"/>
<dbReference type="EMBL" id="JBJIAA010000007">
    <property type="protein sequence ID" value="MFL0250759.1"/>
    <property type="molecule type" value="Genomic_DNA"/>
</dbReference>
<evidence type="ECO:0000313" key="2">
    <source>
        <dbReference type="Proteomes" id="UP001623592"/>
    </source>
</evidence>
<comment type="caution">
    <text evidence="1">The sequence shown here is derived from an EMBL/GenBank/DDBJ whole genome shotgun (WGS) entry which is preliminary data.</text>
</comment>
<sequence>MEKTIGDFLFKGKSDSVNVYKDGKLIKSQIVNGILFKENFDKITESLAKSLKEIETKTETEMEMEIEKEI</sequence>
<keyword evidence="2" id="KW-1185">Reference proteome</keyword>
<evidence type="ECO:0000313" key="1">
    <source>
        <dbReference type="EMBL" id="MFL0250759.1"/>
    </source>
</evidence>